<evidence type="ECO:0008006" key="3">
    <source>
        <dbReference type="Google" id="ProtNLM"/>
    </source>
</evidence>
<protein>
    <recommendedName>
        <fullName evidence="3">NACHT domain-containing protein</fullName>
    </recommendedName>
</protein>
<dbReference type="OrthoDB" id="4760524at2759"/>
<dbReference type="Proteomes" id="UP000467700">
    <property type="component" value="Unassembled WGS sequence"/>
</dbReference>
<proteinExistence type="predicted"/>
<reference evidence="1 2" key="1">
    <citation type="submission" date="2020-01" db="EMBL/GenBank/DDBJ databases">
        <authorList>
            <person name="Gupta K D."/>
        </authorList>
    </citation>
    <scope>NUCLEOTIDE SEQUENCE [LARGE SCALE GENOMIC DNA]</scope>
</reference>
<comment type="caution">
    <text evidence="1">The sequence shown here is derived from an EMBL/GenBank/DDBJ whole genome shotgun (WGS) entry which is preliminary data.</text>
</comment>
<accession>A0A8S0XZN5</accession>
<organism evidence="1 2">
    <name type="scientific">Cyclocybe aegerita</name>
    <name type="common">Black poplar mushroom</name>
    <name type="synonym">Agrocybe aegerita</name>
    <dbReference type="NCBI Taxonomy" id="1973307"/>
    <lineage>
        <taxon>Eukaryota</taxon>
        <taxon>Fungi</taxon>
        <taxon>Dikarya</taxon>
        <taxon>Basidiomycota</taxon>
        <taxon>Agaricomycotina</taxon>
        <taxon>Agaricomycetes</taxon>
        <taxon>Agaricomycetidae</taxon>
        <taxon>Agaricales</taxon>
        <taxon>Agaricineae</taxon>
        <taxon>Bolbitiaceae</taxon>
        <taxon>Cyclocybe</taxon>
    </lineage>
</organism>
<keyword evidence="2" id="KW-1185">Reference proteome</keyword>
<name>A0A8S0XZN5_CYCAE</name>
<gene>
    <name evidence="1" type="ORF">AAE3_LOCUS12089</name>
</gene>
<evidence type="ECO:0000313" key="2">
    <source>
        <dbReference type="Proteomes" id="UP000467700"/>
    </source>
</evidence>
<dbReference type="EMBL" id="CACVBS010000081">
    <property type="protein sequence ID" value="CAA7269871.1"/>
    <property type="molecule type" value="Genomic_DNA"/>
</dbReference>
<dbReference type="AlphaFoldDB" id="A0A8S0XZN5"/>
<sequence>MDWIVSVDDKSGSMLVLHGSGGAGKSALEQSISERCQRVGYLGAAFFLSRTAVFPWLRYLVLREIEDDPRIFQLSRAGIMHHFPESHLTATLNKEISSIRRSRTRLLDLEKDKSVDIDMHMFLVNEFRHIRETHPARQALPDSWPTDFAASTDLRTNSNYTARSAEVETAEPVVWASSPDGRGAASLQVLIIPV</sequence>
<evidence type="ECO:0000313" key="1">
    <source>
        <dbReference type="EMBL" id="CAA7269871.1"/>
    </source>
</evidence>